<dbReference type="AlphaFoldDB" id="A0A7V7NWV2"/>
<protein>
    <submittedName>
        <fullName evidence="1">Uncharacterized protein</fullName>
    </submittedName>
</protein>
<organism evidence="1 2">
    <name type="scientific">Vibrio chagasii</name>
    <dbReference type="NCBI Taxonomy" id="170679"/>
    <lineage>
        <taxon>Bacteria</taxon>
        <taxon>Pseudomonadati</taxon>
        <taxon>Pseudomonadota</taxon>
        <taxon>Gammaproteobacteria</taxon>
        <taxon>Vibrionales</taxon>
        <taxon>Vibrionaceae</taxon>
        <taxon>Vibrio</taxon>
    </lineage>
</organism>
<dbReference type="GeneID" id="77344813"/>
<evidence type="ECO:0000313" key="2">
    <source>
        <dbReference type="Proteomes" id="UP000423756"/>
    </source>
</evidence>
<reference evidence="1 2" key="1">
    <citation type="submission" date="2019-09" db="EMBL/GenBank/DDBJ databases">
        <title>Draft genome sequences of 48 bacterial type strains from the CCUG.</title>
        <authorList>
            <person name="Tunovic T."/>
            <person name="Pineiro-Iglesias B."/>
            <person name="Unosson C."/>
            <person name="Inganas E."/>
            <person name="Ohlen M."/>
            <person name="Cardew S."/>
            <person name="Jensie-Markopoulos S."/>
            <person name="Salva-Serra F."/>
            <person name="Jaen-Luchoro D."/>
            <person name="Karlsson R."/>
            <person name="Svensson-Stadler L."/>
            <person name="Chun J."/>
            <person name="Moore E."/>
        </authorList>
    </citation>
    <scope>NUCLEOTIDE SEQUENCE [LARGE SCALE GENOMIC DNA]</scope>
    <source>
        <strain evidence="1 2">CCUG 48643</strain>
    </source>
</reference>
<gene>
    <name evidence="1" type="ORF">F7Q91_03005</name>
</gene>
<proteinExistence type="predicted"/>
<accession>A0A7V7NWV2</accession>
<sequence length="172" mass="20296">MQNSDFFEILEKLPVPEHRRSTRGYGAVLGLNHIVVQNMRTNPTKGTKDLDVRIVTFFLKLPTELQHYLVQKRLCDDPIENEKDLFEFKHLNNMLEEMKALGMSKMGFYSFLGIRNSVFDHAKERNFVMPNLAFLLETLKYFSVEEKLNFAIEYEVSEKKLKVLKEKLQDFK</sequence>
<name>A0A7V7NWV2_9VIBR</name>
<dbReference type="Proteomes" id="UP000423756">
    <property type="component" value="Unassembled WGS sequence"/>
</dbReference>
<evidence type="ECO:0000313" key="1">
    <source>
        <dbReference type="EMBL" id="KAB0482390.1"/>
    </source>
</evidence>
<comment type="caution">
    <text evidence="1">The sequence shown here is derived from an EMBL/GenBank/DDBJ whole genome shotgun (WGS) entry which is preliminary data.</text>
</comment>
<dbReference type="RefSeq" id="WP_137406633.1">
    <property type="nucleotide sequence ID" value="NZ_AP025467.1"/>
</dbReference>
<dbReference type="EMBL" id="VZPX01000004">
    <property type="protein sequence ID" value="KAB0482390.1"/>
    <property type="molecule type" value="Genomic_DNA"/>
</dbReference>